<evidence type="ECO:0000313" key="1">
    <source>
        <dbReference type="EMBL" id="VVS98179.1"/>
    </source>
</evidence>
<dbReference type="AlphaFoldDB" id="A0A5E7XVM8"/>
<accession>A0A5E7XVM8</accession>
<dbReference type="Proteomes" id="UP000326857">
    <property type="component" value="Unassembled WGS sequence"/>
</dbReference>
<evidence type="ECO:0000313" key="2">
    <source>
        <dbReference type="Proteomes" id="UP000326857"/>
    </source>
</evidence>
<organism evidence="1 2">
    <name type="scientific">Sphingomonas aurantiaca</name>
    <dbReference type="NCBI Taxonomy" id="185949"/>
    <lineage>
        <taxon>Bacteria</taxon>
        <taxon>Pseudomonadati</taxon>
        <taxon>Pseudomonadota</taxon>
        <taxon>Alphaproteobacteria</taxon>
        <taxon>Sphingomonadales</taxon>
        <taxon>Sphingomonadaceae</taxon>
        <taxon>Sphingomonas</taxon>
    </lineage>
</organism>
<proteinExistence type="predicted"/>
<sequence>MIGAPAVLLSGCFPTSSRQGTARDQNRGVRDIALALASPVTAQIVSVAHNRARQALMAATAPATMKMPIVGSEQPGTPAVANSSGTIGDAPIQVNGSAPNGTGYLAFKYGAYGNGVMNY</sequence>
<dbReference type="EMBL" id="CABVLI010000015">
    <property type="protein sequence ID" value="VVS98179.1"/>
    <property type="molecule type" value="Genomic_DNA"/>
</dbReference>
<gene>
    <name evidence="1" type="ORF">SPHINGO391_220011</name>
</gene>
<protein>
    <submittedName>
        <fullName evidence="1">Uncharacterized protein</fullName>
    </submittedName>
</protein>
<reference evidence="1 2" key="1">
    <citation type="submission" date="2019-09" db="EMBL/GenBank/DDBJ databases">
        <authorList>
            <person name="Dittami M. S."/>
        </authorList>
    </citation>
    <scope>NUCLEOTIDE SEQUENCE [LARGE SCALE GENOMIC DNA]</scope>
    <source>
        <strain evidence="1">SPHINGO391</strain>
    </source>
</reference>
<name>A0A5E7XVM8_9SPHN</name>